<protein>
    <submittedName>
        <fullName evidence="2">GIP protein</fullName>
    </submittedName>
</protein>
<evidence type="ECO:0000313" key="3">
    <source>
        <dbReference type="Proteomes" id="UP000649617"/>
    </source>
</evidence>
<name>A0A812R8B3_SYMPI</name>
<feature type="region of interest" description="Disordered" evidence="1">
    <location>
        <begin position="1"/>
        <end position="39"/>
    </location>
</feature>
<organism evidence="2 3">
    <name type="scientific">Symbiodinium pilosum</name>
    <name type="common">Dinoflagellate</name>
    <dbReference type="NCBI Taxonomy" id="2952"/>
    <lineage>
        <taxon>Eukaryota</taxon>
        <taxon>Sar</taxon>
        <taxon>Alveolata</taxon>
        <taxon>Dinophyceae</taxon>
        <taxon>Suessiales</taxon>
        <taxon>Symbiodiniaceae</taxon>
        <taxon>Symbiodinium</taxon>
    </lineage>
</organism>
<dbReference type="EMBL" id="CAJNIZ010019400">
    <property type="protein sequence ID" value="CAE7425577.1"/>
    <property type="molecule type" value="Genomic_DNA"/>
</dbReference>
<evidence type="ECO:0000256" key="1">
    <source>
        <dbReference type="SAM" id="MobiDB-lite"/>
    </source>
</evidence>
<dbReference type="OrthoDB" id="422041at2759"/>
<feature type="region of interest" description="Disordered" evidence="1">
    <location>
        <begin position="988"/>
        <end position="1039"/>
    </location>
</feature>
<accession>A0A812R8B3</accession>
<comment type="caution">
    <text evidence="2">The sequence shown here is derived from an EMBL/GenBank/DDBJ whole genome shotgun (WGS) entry which is preliminary data.</text>
</comment>
<feature type="compositionally biased region" description="Low complexity" evidence="1">
    <location>
        <begin position="1021"/>
        <end position="1036"/>
    </location>
</feature>
<proteinExistence type="predicted"/>
<evidence type="ECO:0000313" key="2">
    <source>
        <dbReference type="EMBL" id="CAE7425577.1"/>
    </source>
</evidence>
<sequence>MEGKIPADDDGDPFEEEAAAEPPEGDHDEPIAEVEEDEEQRARNDRFKALFQEIGDDIDFQTLHFAVPLRTRTSEEVLKAVRRIYLLLRRDGLALNRLHSDRAREFTSPPIRAWAAARDIFATTSDIAQGSFFASLFVACCYDLCLRVPETSKTTLRPMAAVTPASNAMEDLARALFDEEKFAVEDLLRFWEEASANAFPKGRQCFHGVNPRYIAFGQYTHGMLSGLMSSTYRYPYTVQCLTRCFEEICPYDKFATLTVSEDVGMACHRDVHNESDSYNVVLPLLDCDGGGLWIESEPNQFSLDDEWRPIPNGEWRRGQVHQLRAGRRIVLIGYTPRMGALQKETYDDLLEDLIDRFQERAQHLRELLAEEEVIAAEFAQIGSMAREEVDEANAVIQDMLRDVQRGLDSAVEAADARFLKMAGSPENLLEDVGDIEKYLSELPGDLGTTLTVPLEQVKENLPTWTPAISKEIHNVEEATQALKRIPMHRAKALEREGRLKLVPGKLVFTVKPPAEPSRGVPGAPRWKRKARLVICGNFIDPDASMNLFATGASAESLRVALRLASKACWSAGCTDITGAFLLAIWPADKPTYGVLAPRVLVQAGLARDDEVFLVCRPLYGLREAPALWAQFRSEKLAALKVPFREGFLVLRSVITDSELWRIMFMDAEGELTLCGLLVTYVDDLLYLCLKCVMEALHRAVKEMWPCSALEFAAQGEGVRYLGMELYERDHGFLLGQAGYIETLLKSHGMSPEARAQLPCPKEWLGDEDADAEVENFSETELRQGQRVVGECLWLAFRTRPDLVFVTNYMASLVSKRPCFVYRIGLKVLSYLNATSTLQLRVDGRSSTDSLSSLEHSLPELNQRKVMSLVTLTVVLCAMLAVQSLAVEAKKATEKEPLEVAGAWELSFLLMLSCFAAVVCWEILKVVRSWCARRLFQSERSRNLQRLRDLARLAAEAEIDRRWSGASETASQLVHERVQQVVDRALGGAQAQSRGVQTDISTTVRDVSPPRASREIPPQPSPASSVQSVPSEVSSVQDEVLRQSDRGRLCRDMVMLMTVDNIKQ</sequence>
<gene>
    <name evidence="2" type="primary">GIP</name>
    <name evidence="2" type="ORF">SPIL2461_LOCUS10432</name>
</gene>
<feature type="compositionally biased region" description="Polar residues" evidence="1">
    <location>
        <begin position="989"/>
        <end position="1004"/>
    </location>
</feature>
<feature type="non-terminal residue" evidence="2">
    <location>
        <position position="1063"/>
    </location>
</feature>
<dbReference type="Proteomes" id="UP000649617">
    <property type="component" value="Unassembled WGS sequence"/>
</dbReference>
<reference evidence="2" key="1">
    <citation type="submission" date="2021-02" db="EMBL/GenBank/DDBJ databases">
        <authorList>
            <person name="Dougan E. K."/>
            <person name="Rhodes N."/>
            <person name="Thang M."/>
            <person name="Chan C."/>
        </authorList>
    </citation>
    <scope>NUCLEOTIDE SEQUENCE</scope>
</reference>
<feature type="compositionally biased region" description="Acidic residues" evidence="1">
    <location>
        <begin position="8"/>
        <end position="19"/>
    </location>
</feature>
<keyword evidence="3" id="KW-1185">Reference proteome</keyword>
<dbReference type="AlphaFoldDB" id="A0A812R8B3"/>